<organism evidence="3 4">
    <name type="scientific">Setaria italica</name>
    <name type="common">Foxtail millet</name>
    <name type="synonym">Panicum italicum</name>
    <dbReference type="NCBI Taxonomy" id="4555"/>
    <lineage>
        <taxon>Eukaryota</taxon>
        <taxon>Viridiplantae</taxon>
        <taxon>Streptophyta</taxon>
        <taxon>Embryophyta</taxon>
        <taxon>Tracheophyta</taxon>
        <taxon>Spermatophyta</taxon>
        <taxon>Magnoliopsida</taxon>
        <taxon>Liliopsida</taxon>
        <taxon>Poales</taxon>
        <taxon>Poaceae</taxon>
        <taxon>PACMAD clade</taxon>
        <taxon>Panicoideae</taxon>
        <taxon>Panicodae</taxon>
        <taxon>Paniceae</taxon>
        <taxon>Cenchrinae</taxon>
        <taxon>Setaria</taxon>
    </lineage>
</organism>
<evidence type="ECO:0000259" key="2">
    <source>
        <dbReference type="Pfam" id="PF20241"/>
    </source>
</evidence>
<dbReference type="EnsemblPlants" id="KQL26914">
    <property type="protein sequence ID" value="KQL26914"/>
    <property type="gene ID" value="SETIT_032115mg"/>
</dbReference>
<evidence type="ECO:0000313" key="3">
    <source>
        <dbReference type="EnsemblPlants" id="KQL26914"/>
    </source>
</evidence>
<dbReference type="Pfam" id="PF20241">
    <property type="entry name" value="DUF6598"/>
    <property type="match status" value="1"/>
</dbReference>
<name>K3ZZT0_SETIT</name>
<reference evidence="3" key="2">
    <citation type="submission" date="2018-08" db="UniProtKB">
        <authorList>
            <consortium name="EnsemblPlants"/>
        </authorList>
    </citation>
    <scope>IDENTIFICATION</scope>
    <source>
        <strain evidence="3">Yugu1</strain>
    </source>
</reference>
<evidence type="ECO:0000313" key="4">
    <source>
        <dbReference type="Proteomes" id="UP000004995"/>
    </source>
</evidence>
<protein>
    <recommendedName>
        <fullName evidence="2">DUF6598 domain-containing protein</fullName>
    </recommendedName>
</protein>
<dbReference type="PANTHER" id="PTHR33065">
    <property type="entry name" value="OS07G0486400 PROTEIN"/>
    <property type="match status" value="1"/>
</dbReference>
<dbReference type="PANTHER" id="PTHR33065:SF153">
    <property type="entry name" value="DUF6598 DOMAIN-CONTAINING PROTEIN"/>
    <property type="match status" value="1"/>
</dbReference>
<accession>K3ZZT0</accession>
<dbReference type="InParanoid" id="K3ZZT0"/>
<dbReference type="InterPro" id="IPR046533">
    <property type="entry name" value="DUF6598"/>
</dbReference>
<proteinExistence type="predicted"/>
<dbReference type="EMBL" id="AGNK02001353">
    <property type="status" value="NOT_ANNOTATED_CDS"/>
    <property type="molecule type" value="Genomic_DNA"/>
</dbReference>
<dbReference type="eggNOG" id="ENOG502R3B0">
    <property type="taxonomic scope" value="Eukaryota"/>
</dbReference>
<evidence type="ECO:0000256" key="1">
    <source>
        <dbReference type="SAM" id="MobiDB-lite"/>
    </source>
</evidence>
<dbReference type="AlphaFoldDB" id="K3ZZT0"/>
<feature type="region of interest" description="Disordered" evidence="1">
    <location>
        <begin position="128"/>
        <end position="152"/>
    </location>
</feature>
<keyword evidence="4" id="KW-1185">Reference proteome</keyword>
<feature type="domain" description="DUF6598" evidence="2">
    <location>
        <begin position="238"/>
        <end position="381"/>
    </location>
</feature>
<dbReference type="HOGENOM" id="CLU_030845_0_0_1"/>
<sequence>MPDCQRARSPRRQSARRHALCLSSSSVRSSAARACWPSRLRIWNVEGALRRRRRIRHRTAAALSCNLARGRAMAGEEEAPFFRIGDDVLQGEEDAGESLKFEATREMEEEEDSYSFIVMLDGEVWRSKAPRSPRRTEAEEEAGATRMEEHETPELEVMGPEDDEPHWMSVSKFRRYRNKRWSGHYGSFEDTTRIPPMRFTEKPLEKVNARRDTLKIFSVKLATTRGNLQLPFYVFGMDPYLVLAGPTRAVMFALNPAIIEVDLKVKGTTESKDVYLSFLVAPLRCYSTIFSHLFNRAYTSKLSTLEFSLGQIAFSVEATLFVRGVHGSWPDGLHGLFAAFTTGFTDKCPFRVGDKYSTGTSDERIILLDSGGEKLPVAAGKSIGEIDISFCKMEVTVVWSLFSCYP</sequence>
<dbReference type="Proteomes" id="UP000004995">
    <property type="component" value="Unassembled WGS sequence"/>
</dbReference>
<dbReference type="Gramene" id="KQL26914">
    <property type="protein sequence ID" value="KQL26914"/>
    <property type="gene ID" value="SETIT_032115mg"/>
</dbReference>
<reference evidence="4" key="1">
    <citation type="journal article" date="2012" name="Nat. Biotechnol.">
        <title>Reference genome sequence of the model plant Setaria.</title>
        <authorList>
            <person name="Bennetzen J.L."/>
            <person name="Schmutz J."/>
            <person name="Wang H."/>
            <person name="Percifield R."/>
            <person name="Hawkins J."/>
            <person name="Pontaroli A.C."/>
            <person name="Estep M."/>
            <person name="Feng L."/>
            <person name="Vaughn J.N."/>
            <person name="Grimwood J."/>
            <person name="Jenkins J."/>
            <person name="Barry K."/>
            <person name="Lindquist E."/>
            <person name="Hellsten U."/>
            <person name="Deshpande S."/>
            <person name="Wang X."/>
            <person name="Wu X."/>
            <person name="Mitros T."/>
            <person name="Triplett J."/>
            <person name="Yang X."/>
            <person name="Ye C.Y."/>
            <person name="Mauro-Herrera M."/>
            <person name="Wang L."/>
            <person name="Li P."/>
            <person name="Sharma M."/>
            <person name="Sharma R."/>
            <person name="Ronald P.C."/>
            <person name="Panaud O."/>
            <person name="Kellogg E.A."/>
            <person name="Brutnell T.P."/>
            <person name="Doust A.N."/>
            <person name="Tuskan G.A."/>
            <person name="Rokhsar D."/>
            <person name="Devos K.M."/>
        </authorList>
    </citation>
    <scope>NUCLEOTIDE SEQUENCE [LARGE SCALE GENOMIC DNA]</scope>
    <source>
        <strain evidence="4">cv. Yugu1</strain>
    </source>
</reference>